<comment type="caution">
    <text evidence="2">The sequence shown here is derived from an EMBL/GenBank/DDBJ whole genome shotgun (WGS) entry which is preliminary data.</text>
</comment>
<keyword evidence="3" id="KW-1185">Reference proteome</keyword>
<sequence length="240" mass="27262">MHCGPVCESNTSTDHRLPISSDQNTNTDGTARVTVIGDTHVSDNVMDFLSLGPSFSIAQNVNGAVFRKVVGGLQRLRDQLRIPAYKHENTPQSTFVSRKLLPSVSFPRTFCKEPEPVREADVKFRIVSAGVLATFNQHRNQRHRNLTRHQWQGFREVRELTSNGTLRISVSDKGGEFVVMPQTLNREITERHLMDNSIYRRVAEKEFTAQYKRLNHVWMSVGKAAGIDERFLSRLKVVTS</sequence>
<evidence type="ECO:0000256" key="1">
    <source>
        <dbReference type="SAM" id="MobiDB-lite"/>
    </source>
</evidence>
<evidence type="ECO:0008006" key="4">
    <source>
        <dbReference type="Google" id="ProtNLM"/>
    </source>
</evidence>
<proteinExistence type="predicted"/>
<dbReference type="EMBL" id="JAVFWL010000005">
    <property type="protein sequence ID" value="KAK6756922.1"/>
    <property type="molecule type" value="Genomic_DNA"/>
</dbReference>
<dbReference type="Proteomes" id="UP001303046">
    <property type="component" value="Unassembled WGS sequence"/>
</dbReference>
<accession>A0ABR1E2L7</accession>
<gene>
    <name evidence="2" type="primary">Necator_chrV.g19799</name>
    <name evidence="2" type="ORF">RB195_015007</name>
</gene>
<protein>
    <recommendedName>
        <fullName evidence="4">SHSP domain-containing protein</fullName>
    </recommendedName>
</protein>
<evidence type="ECO:0000313" key="2">
    <source>
        <dbReference type="EMBL" id="KAK6756922.1"/>
    </source>
</evidence>
<reference evidence="2 3" key="1">
    <citation type="submission" date="2023-08" db="EMBL/GenBank/DDBJ databases">
        <title>A Necator americanus chromosomal reference genome.</title>
        <authorList>
            <person name="Ilik V."/>
            <person name="Petrzelkova K.J."/>
            <person name="Pardy F."/>
            <person name="Fuh T."/>
            <person name="Niatou-Singa F.S."/>
            <person name="Gouil Q."/>
            <person name="Baker L."/>
            <person name="Ritchie M.E."/>
            <person name="Jex A.R."/>
            <person name="Gazzola D."/>
            <person name="Li H."/>
            <person name="Toshio Fujiwara R."/>
            <person name="Zhan B."/>
            <person name="Aroian R.V."/>
            <person name="Pafco B."/>
            <person name="Schwarz E.M."/>
        </authorList>
    </citation>
    <scope>NUCLEOTIDE SEQUENCE [LARGE SCALE GENOMIC DNA]</scope>
    <source>
        <strain evidence="2 3">Aroian</strain>
        <tissue evidence="2">Whole animal</tissue>
    </source>
</reference>
<name>A0ABR1E2L7_NECAM</name>
<organism evidence="2 3">
    <name type="scientific">Necator americanus</name>
    <name type="common">Human hookworm</name>
    <dbReference type="NCBI Taxonomy" id="51031"/>
    <lineage>
        <taxon>Eukaryota</taxon>
        <taxon>Metazoa</taxon>
        <taxon>Ecdysozoa</taxon>
        <taxon>Nematoda</taxon>
        <taxon>Chromadorea</taxon>
        <taxon>Rhabditida</taxon>
        <taxon>Rhabditina</taxon>
        <taxon>Rhabditomorpha</taxon>
        <taxon>Strongyloidea</taxon>
        <taxon>Ancylostomatidae</taxon>
        <taxon>Bunostominae</taxon>
        <taxon>Necator</taxon>
    </lineage>
</organism>
<feature type="region of interest" description="Disordered" evidence="1">
    <location>
        <begin position="1"/>
        <end position="28"/>
    </location>
</feature>
<evidence type="ECO:0000313" key="3">
    <source>
        <dbReference type="Proteomes" id="UP001303046"/>
    </source>
</evidence>